<dbReference type="Pfam" id="PF01168">
    <property type="entry name" value="Ala_racemase_N"/>
    <property type="match status" value="1"/>
</dbReference>
<dbReference type="AlphaFoldDB" id="A0A916JRS1"/>
<dbReference type="NCBIfam" id="TIGR00492">
    <property type="entry name" value="alr"/>
    <property type="match status" value="1"/>
</dbReference>
<dbReference type="PANTHER" id="PTHR30511:SF0">
    <property type="entry name" value="ALANINE RACEMASE, CATABOLIC-RELATED"/>
    <property type="match status" value="1"/>
</dbReference>
<comment type="pathway">
    <text evidence="4">Amino-acid biosynthesis; D-alanine biosynthesis; D-alanine from L-alanine: step 1/1.</text>
</comment>
<dbReference type="RefSeq" id="WP_218089935.1">
    <property type="nucleotide sequence ID" value="NZ_CAJVAS010000001.1"/>
</dbReference>
<name>A0A916JRS1_9BACL</name>
<dbReference type="PROSITE" id="PS00395">
    <property type="entry name" value="ALANINE_RACEMASE"/>
    <property type="match status" value="1"/>
</dbReference>
<comment type="caution">
    <text evidence="8">The sequence shown here is derived from an EMBL/GenBank/DDBJ whole genome shotgun (WGS) entry which is preliminary data.</text>
</comment>
<feature type="binding site" evidence="4 6">
    <location>
        <position position="138"/>
    </location>
    <ligand>
        <name>substrate</name>
    </ligand>
</feature>
<reference evidence="8" key="1">
    <citation type="submission" date="2021-06" db="EMBL/GenBank/DDBJ databases">
        <authorList>
            <person name="Criscuolo A."/>
        </authorList>
    </citation>
    <scope>NUCLEOTIDE SEQUENCE</scope>
    <source>
        <strain evidence="8">CIP111600</strain>
    </source>
</reference>
<evidence type="ECO:0000313" key="8">
    <source>
        <dbReference type="EMBL" id="CAG7596808.1"/>
    </source>
</evidence>
<evidence type="ECO:0000256" key="6">
    <source>
        <dbReference type="PIRSR" id="PIRSR600821-52"/>
    </source>
</evidence>
<comment type="cofactor">
    <cofactor evidence="1 4 5">
        <name>pyridoxal 5'-phosphate</name>
        <dbReference type="ChEBI" id="CHEBI:597326"/>
    </cofactor>
</comment>
<comment type="function">
    <text evidence="4">Catalyzes the interconversion of L-alanine and D-alanine. May also act on other amino acids.</text>
</comment>
<comment type="similarity">
    <text evidence="4">Belongs to the alanine racemase family.</text>
</comment>
<dbReference type="InterPro" id="IPR020622">
    <property type="entry name" value="Ala_racemase_pyridoxalP-BS"/>
</dbReference>
<organism evidence="8 9">
    <name type="scientific">Paenibacillus solanacearum</name>
    <dbReference type="NCBI Taxonomy" id="2048548"/>
    <lineage>
        <taxon>Bacteria</taxon>
        <taxon>Bacillati</taxon>
        <taxon>Bacillota</taxon>
        <taxon>Bacilli</taxon>
        <taxon>Bacillales</taxon>
        <taxon>Paenibacillaceae</taxon>
        <taxon>Paenibacillus</taxon>
    </lineage>
</organism>
<dbReference type="EMBL" id="CAJVAS010000001">
    <property type="protein sequence ID" value="CAG7596808.1"/>
    <property type="molecule type" value="Genomic_DNA"/>
</dbReference>
<keyword evidence="2 4" id="KW-0663">Pyridoxal phosphate</keyword>
<dbReference type="FunFam" id="3.20.20.10:FF:000002">
    <property type="entry name" value="Alanine racemase"/>
    <property type="match status" value="1"/>
</dbReference>
<sequence length="399" mass="43013">MVESSYRDTWAEISLDAMYRNVTIFKRKLAPTCKLMAVVKADGYGHGAAEAAFTSIEAGADYLGVAYVDEALQLRMAGIGHPILVLGYTPPRSVEAAVKHGIAITVCSHDVLEQAIASAQRWKRPAVIHIKLDTGMSRLGVGTYEEAASLLHMALRSPEVTVEGLFTHFADADNGAADAYTRMQFARFTGIIGQLRSEGIPVPPLRHCCNSAAALCYPDMHLEMVRVGIGLYGLPPYEPAPREEAAWLEQALHLKSRIAALRMIAPGQPVSYGCTFRPEQERRIATIPVGYADGLSRALSNQGCVYIRGAAAPIVGRICMDQTMLDVTDIPGAAIGDEVTLFGGTGAAFVPLGQVADTMRTIHYEVACLLGKRVPRLYVRHGKPVRAANALLSAESLPK</sequence>
<dbReference type="GO" id="GO:0030632">
    <property type="term" value="P:D-alanine biosynthetic process"/>
    <property type="evidence" value="ECO:0007669"/>
    <property type="project" value="UniProtKB-UniRule"/>
</dbReference>
<evidence type="ECO:0000259" key="7">
    <source>
        <dbReference type="SMART" id="SM01005"/>
    </source>
</evidence>
<evidence type="ECO:0000256" key="4">
    <source>
        <dbReference type="HAMAP-Rule" id="MF_01201"/>
    </source>
</evidence>
<evidence type="ECO:0000256" key="1">
    <source>
        <dbReference type="ARBA" id="ARBA00001933"/>
    </source>
</evidence>
<evidence type="ECO:0000313" key="9">
    <source>
        <dbReference type="Proteomes" id="UP000693672"/>
    </source>
</evidence>
<evidence type="ECO:0000256" key="3">
    <source>
        <dbReference type="ARBA" id="ARBA00023235"/>
    </source>
</evidence>
<dbReference type="InterPro" id="IPR011079">
    <property type="entry name" value="Ala_racemase_C"/>
</dbReference>
<feature type="active site" description="Proton acceptor; specific for D-alanine" evidence="4">
    <location>
        <position position="40"/>
    </location>
</feature>
<keyword evidence="3 4" id="KW-0413">Isomerase</keyword>
<feature type="domain" description="Alanine racemase C-terminal" evidence="7">
    <location>
        <begin position="251"/>
        <end position="379"/>
    </location>
</feature>
<dbReference type="GO" id="GO:0009252">
    <property type="term" value="P:peptidoglycan biosynthetic process"/>
    <property type="evidence" value="ECO:0007669"/>
    <property type="project" value="TreeGrafter"/>
</dbReference>
<feature type="modified residue" description="N6-(pyridoxal phosphate)lysine" evidence="4 5">
    <location>
        <position position="40"/>
    </location>
</feature>
<dbReference type="GO" id="GO:0008784">
    <property type="term" value="F:alanine racemase activity"/>
    <property type="evidence" value="ECO:0007669"/>
    <property type="project" value="UniProtKB-UniRule"/>
</dbReference>
<dbReference type="InterPro" id="IPR001608">
    <property type="entry name" value="Ala_racemase_N"/>
</dbReference>
<dbReference type="HAMAP" id="MF_01201">
    <property type="entry name" value="Ala_racemase"/>
    <property type="match status" value="1"/>
</dbReference>
<proteinExistence type="inferred from homology"/>
<dbReference type="Pfam" id="PF00842">
    <property type="entry name" value="Ala_racemase_C"/>
    <property type="match status" value="1"/>
</dbReference>
<dbReference type="InterPro" id="IPR000821">
    <property type="entry name" value="Ala_racemase"/>
</dbReference>
<evidence type="ECO:0000256" key="5">
    <source>
        <dbReference type="PIRSR" id="PIRSR600821-50"/>
    </source>
</evidence>
<gene>
    <name evidence="8" type="primary">alr_1</name>
    <name evidence="8" type="ORF">PAESOLCIP111_00099</name>
</gene>
<feature type="active site" description="Proton acceptor; specific for L-alanine" evidence="4">
    <location>
        <position position="272"/>
    </location>
</feature>
<dbReference type="Proteomes" id="UP000693672">
    <property type="component" value="Unassembled WGS sequence"/>
</dbReference>
<dbReference type="SMART" id="SM01005">
    <property type="entry name" value="Ala_racemase_C"/>
    <property type="match status" value="1"/>
</dbReference>
<evidence type="ECO:0000256" key="2">
    <source>
        <dbReference type="ARBA" id="ARBA00022898"/>
    </source>
</evidence>
<dbReference type="GO" id="GO:0005829">
    <property type="term" value="C:cytosol"/>
    <property type="evidence" value="ECO:0007669"/>
    <property type="project" value="TreeGrafter"/>
</dbReference>
<dbReference type="EC" id="5.1.1.1" evidence="4"/>
<keyword evidence="9" id="KW-1185">Reference proteome</keyword>
<dbReference type="CDD" id="cd00430">
    <property type="entry name" value="PLPDE_III_AR"/>
    <property type="match status" value="1"/>
</dbReference>
<feature type="binding site" evidence="4 6">
    <location>
        <position position="320"/>
    </location>
    <ligand>
        <name>substrate</name>
    </ligand>
</feature>
<dbReference type="GO" id="GO:0030170">
    <property type="term" value="F:pyridoxal phosphate binding"/>
    <property type="evidence" value="ECO:0007669"/>
    <property type="project" value="UniProtKB-UniRule"/>
</dbReference>
<comment type="catalytic activity">
    <reaction evidence="4">
        <text>L-alanine = D-alanine</text>
        <dbReference type="Rhea" id="RHEA:20249"/>
        <dbReference type="ChEBI" id="CHEBI:57416"/>
        <dbReference type="ChEBI" id="CHEBI:57972"/>
        <dbReference type="EC" id="5.1.1.1"/>
    </reaction>
</comment>
<accession>A0A916JRS1</accession>
<dbReference type="PANTHER" id="PTHR30511">
    <property type="entry name" value="ALANINE RACEMASE"/>
    <property type="match status" value="1"/>
</dbReference>
<protein>
    <recommendedName>
        <fullName evidence="4">Alanine racemase</fullName>
        <ecNumber evidence="4">5.1.1.1</ecNumber>
    </recommendedName>
</protein>